<keyword evidence="2" id="KW-0479">Metal-binding</keyword>
<gene>
    <name evidence="3" type="primary">uppS</name>
    <name evidence="3" type="ORF">FIT94_03405</name>
</gene>
<evidence type="ECO:0000313" key="3">
    <source>
        <dbReference type="EMBL" id="QDC41757.1"/>
    </source>
</evidence>
<dbReference type="InterPro" id="IPR001441">
    <property type="entry name" value="UPP_synth-like"/>
</dbReference>
<feature type="binding site" evidence="2">
    <location>
        <begin position="3"/>
        <end position="6"/>
    </location>
    <ligand>
        <name>substrate</name>
    </ligand>
</feature>
<reference evidence="3 4" key="1">
    <citation type="journal article" date="2019" name="ISME J.">
        <title>Evolution in action: habitat transition from sediment to the pelagial leads to genome streamlining in Methylophilaceae.</title>
        <authorList>
            <person name="Salcher M."/>
            <person name="Schaefle D."/>
            <person name="Kaspar M."/>
            <person name="Neuenschwander S.M."/>
            <person name="Ghai R."/>
        </authorList>
    </citation>
    <scope>NUCLEOTIDE SEQUENCE [LARGE SCALE GENOMIC DNA]</scope>
    <source>
        <strain evidence="3 4">MMS-RVI-51</strain>
    </source>
</reference>
<feature type="binding site" evidence="2">
    <location>
        <position position="166"/>
    </location>
    <ligand>
        <name>substrate</name>
    </ligand>
</feature>
<evidence type="ECO:0000313" key="4">
    <source>
        <dbReference type="Proteomes" id="UP000314901"/>
    </source>
</evidence>
<feature type="binding site" evidence="2">
    <location>
        <position position="53"/>
    </location>
    <ligand>
        <name>substrate</name>
    </ligand>
</feature>
<proteinExistence type="inferred from homology"/>
<dbReference type="Proteomes" id="UP000314901">
    <property type="component" value="Chromosome"/>
</dbReference>
<feature type="binding site" evidence="2">
    <location>
        <position position="7"/>
    </location>
    <ligand>
        <name>substrate</name>
    </ligand>
</feature>
<dbReference type="PANTHER" id="PTHR10291:SF0">
    <property type="entry name" value="DEHYDRODOLICHYL DIPHOSPHATE SYNTHASE 2"/>
    <property type="match status" value="1"/>
</dbReference>
<feature type="binding site" evidence="2">
    <location>
        <position position="51"/>
    </location>
    <ligand>
        <name>substrate</name>
    </ligand>
</feature>
<protein>
    <recommendedName>
        <fullName evidence="2">Isoprenyl transferase</fullName>
        <ecNumber evidence="2">2.5.1.-</ecNumber>
    </recommendedName>
</protein>
<evidence type="ECO:0000256" key="2">
    <source>
        <dbReference type="HAMAP-Rule" id="MF_01139"/>
    </source>
</evidence>
<name>A0AAX1F186_9PROT</name>
<dbReference type="GO" id="GO:0005829">
    <property type="term" value="C:cytosol"/>
    <property type="evidence" value="ECO:0007669"/>
    <property type="project" value="TreeGrafter"/>
</dbReference>
<feature type="binding site" evidence="2">
    <location>
        <position position="19"/>
    </location>
    <ligand>
        <name>substrate</name>
    </ligand>
</feature>
<dbReference type="EC" id="2.5.1.-" evidence="2"/>
<dbReference type="PANTHER" id="PTHR10291">
    <property type="entry name" value="DEHYDRODOLICHYL DIPHOSPHATE SYNTHASE FAMILY MEMBER"/>
    <property type="match status" value="1"/>
</dbReference>
<comment type="subunit">
    <text evidence="2">Homodimer.</text>
</comment>
<organism evidence="3 4">
    <name type="scientific">Candidatus Methylopumilus universalis</name>
    <dbReference type="NCBI Taxonomy" id="2588536"/>
    <lineage>
        <taxon>Bacteria</taxon>
        <taxon>Pseudomonadati</taxon>
        <taxon>Pseudomonadota</taxon>
        <taxon>Betaproteobacteria</taxon>
        <taxon>Nitrosomonadales</taxon>
        <taxon>Methylophilaceae</taxon>
        <taxon>Candidatus Methylopumilus</taxon>
    </lineage>
</organism>
<dbReference type="InterPro" id="IPR018520">
    <property type="entry name" value="UPP_synth-like_CS"/>
</dbReference>
<dbReference type="PROSITE" id="PS01066">
    <property type="entry name" value="UPP_SYNTHASE"/>
    <property type="match status" value="1"/>
</dbReference>
<dbReference type="HAMAP" id="MF_01139">
    <property type="entry name" value="ISPT"/>
    <property type="match status" value="1"/>
</dbReference>
<feature type="binding site" evidence="2">
    <location>
        <position position="15"/>
    </location>
    <ligand>
        <name>substrate</name>
    </ligand>
</feature>
<feature type="binding site" evidence="2">
    <location>
        <position position="2"/>
    </location>
    <ligand>
        <name>Mg(2+)</name>
        <dbReference type="ChEBI" id="CHEBI:18420"/>
    </ligand>
</feature>
<dbReference type="CDD" id="cd00475">
    <property type="entry name" value="Cis_IPPS"/>
    <property type="match status" value="1"/>
</dbReference>
<feature type="binding site" evidence="2">
    <location>
        <begin position="47"/>
        <end position="49"/>
    </location>
    <ligand>
        <name>substrate</name>
    </ligand>
</feature>
<accession>A0AAX1F186</accession>
<feature type="active site" evidence="2">
    <location>
        <position position="2"/>
    </location>
</feature>
<dbReference type="GO" id="GO:0016094">
    <property type="term" value="P:polyprenol biosynthetic process"/>
    <property type="evidence" value="ECO:0007669"/>
    <property type="project" value="TreeGrafter"/>
</dbReference>
<dbReference type="Gene3D" id="3.40.1180.10">
    <property type="entry name" value="Decaprenyl diphosphate synthase-like"/>
    <property type="match status" value="1"/>
</dbReference>
<evidence type="ECO:0000256" key="1">
    <source>
        <dbReference type="ARBA" id="ARBA00022679"/>
    </source>
</evidence>
<sequence length="222" mass="26024">MDGNGRWAKKRLMPRISGHKKGLESVRTVITQCQKLNIPFLTLFAFSTENWLRPRQEVNFLMSLFQESIKKESSALIKHNVRFKLIGDRKPFPKKLVDKIKELEKLTEKNTGLTLSVAINYGGRWDIVNAVNKHQKETLSKKPLTQKNLIQNLSLNYAPDPDLLIRTGGEKRISNFLIWQFSYSELYFTETLWPDFNERALMTALFEFQKRERRYGKTSEQL</sequence>
<feature type="binding site" evidence="2">
    <location>
        <position position="185"/>
    </location>
    <ligand>
        <name>Mg(2+)</name>
        <dbReference type="ChEBI" id="CHEBI:18420"/>
    </ligand>
</feature>
<dbReference type="KEGG" id="muv:FIT94_03405"/>
<dbReference type="InterPro" id="IPR036424">
    <property type="entry name" value="UPP_synth-like_sf"/>
</dbReference>
<comment type="similarity">
    <text evidence="2">Belongs to the UPP synthase family.</text>
</comment>
<dbReference type="NCBIfam" id="TIGR00055">
    <property type="entry name" value="uppS"/>
    <property type="match status" value="1"/>
</dbReference>
<keyword evidence="2" id="KW-0460">Magnesium</keyword>
<dbReference type="GO" id="GO:0000287">
    <property type="term" value="F:magnesium ion binding"/>
    <property type="evidence" value="ECO:0007669"/>
    <property type="project" value="UniProtKB-UniRule"/>
</dbReference>
<dbReference type="FunFam" id="3.40.1180.10:FF:000001">
    <property type="entry name" value="(2E,6E)-farnesyl-diphosphate-specific ditrans,polycis-undecaprenyl-diphosphate synthase"/>
    <property type="match status" value="1"/>
</dbReference>
<feature type="binding site" evidence="2">
    <location>
        <begin position="172"/>
        <end position="174"/>
    </location>
    <ligand>
        <name>substrate</name>
    </ligand>
</feature>
<dbReference type="Pfam" id="PF01255">
    <property type="entry name" value="Prenyltransf"/>
    <property type="match status" value="1"/>
</dbReference>
<comment type="function">
    <text evidence="2">Catalyzes the condensation of isopentenyl diphosphate (IPP) with allylic pyrophosphates generating different type of terpenoids.</text>
</comment>
<comment type="cofactor">
    <cofactor evidence="2">
        <name>Mg(2+)</name>
        <dbReference type="ChEBI" id="CHEBI:18420"/>
    </cofactor>
    <text evidence="2">Binds 2 magnesium ions per subunit.</text>
</comment>
<keyword evidence="1 2" id="KW-0808">Transferase</keyword>
<feature type="active site" description="Proton acceptor" evidence="2">
    <location>
        <position position="50"/>
    </location>
</feature>
<dbReference type="EMBL" id="CP040953">
    <property type="protein sequence ID" value="QDC41757.1"/>
    <property type="molecule type" value="Genomic_DNA"/>
</dbReference>
<dbReference type="GO" id="GO:0008834">
    <property type="term" value="F:ditrans,polycis-undecaprenyl-diphosphate synthase [(2E,6E)-farnesyl-diphosphate specific] activity"/>
    <property type="evidence" value="ECO:0007669"/>
    <property type="project" value="TreeGrafter"/>
</dbReference>
<dbReference type="SUPFAM" id="SSF64005">
    <property type="entry name" value="Undecaprenyl diphosphate synthase"/>
    <property type="match status" value="1"/>
</dbReference>
<dbReference type="AlphaFoldDB" id="A0AAX1F186"/>